<dbReference type="PROSITE" id="PS00108">
    <property type="entry name" value="PROTEIN_KINASE_ST"/>
    <property type="match status" value="1"/>
</dbReference>
<dbReference type="InterPro" id="IPR000719">
    <property type="entry name" value="Prot_kinase_dom"/>
</dbReference>
<proteinExistence type="inferred from homology"/>
<evidence type="ECO:0000256" key="14">
    <source>
        <dbReference type="PROSITE-ProRule" id="PRU10141"/>
    </source>
</evidence>
<keyword evidence="11" id="KW-0472">Membrane</keyword>
<sequence length="354" mass="38191">MEAALQALLAAAASFLLITSLFLLVLLCRSPPKPHPLQTLNLTRPIRNPNANFIDPFDPSLDHISLADLAAATGNFSTERIVGDGGFGFVYRAVLPSGAAVAVKKLSADAAFHGLREFRAEIETLAGIRHPNLCRILGCCASGPDRILIYEFLHNGSLDAWIHEPVASPLPWKTRIRIVTGVAAGLAFLHNECKPPIIHRDIKASNVLLDAEFGSRIADFGLARRFEDSAKSHVSTQVAGTMGYMPPEYREGSTVATAKADVYSFGILMYEVAAGRRPSWPVMGEDGREVALVRWARGLAESGRGSEVLDPLIGDAEEGEVAGYLGVAYWCTEESPRKRPTMGEVVELLGSLSS</sequence>
<dbReference type="InterPro" id="IPR052059">
    <property type="entry name" value="CR_Ser/Thr_kinase"/>
</dbReference>
<dbReference type="InterPro" id="IPR011009">
    <property type="entry name" value="Kinase-like_dom_sf"/>
</dbReference>
<evidence type="ECO:0000256" key="11">
    <source>
        <dbReference type="ARBA" id="ARBA00023136"/>
    </source>
</evidence>
<keyword evidence="3" id="KW-0808">Transferase</keyword>
<dbReference type="SMART" id="SM00220">
    <property type="entry name" value="S_TKc"/>
    <property type="match status" value="1"/>
</dbReference>
<keyword evidence="2" id="KW-0433">Leucine-rich repeat</keyword>
<dbReference type="PROSITE" id="PS50011">
    <property type="entry name" value="PROTEIN_KINASE_DOM"/>
    <property type="match status" value="1"/>
</dbReference>
<name>A0AAX6GBS7_IRIPA</name>
<evidence type="ECO:0000259" key="16">
    <source>
        <dbReference type="PROSITE" id="PS50011"/>
    </source>
</evidence>
<comment type="caution">
    <text evidence="17">The sequence shown here is derived from an EMBL/GenBank/DDBJ whole genome shotgun (WGS) entry which is preliminary data.</text>
</comment>
<evidence type="ECO:0000256" key="4">
    <source>
        <dbReference type="ARBA" id="ARBA00022692"/>
    </source>
</evidence>
<keyword evidence="13" id="KW-0325">Glycoprotein</keyword>
<keyword evidence="9 14" id="KW-0067">ATP-binding</keyword>
<protein>
    <submittedName>
        <fullName evidence="17">Leucine-rich repeat receptor protein kinase MSP1-like</fullName>
    </submittedName>
</protein>
<dbReference type="SUPFAM" id="SSF56112">
    <property type="entry name" value="Protein kinase-like (PK-like)"/>
    <property type="match status" value="1"/>
</dbReference>
<evidence type="ECO:0000313" key="18">
    <source>
        <dbReference type="Proteomes" id="UP001140949"/>
    </source>
</evidence>
<evidence type="ECO:0000256" key="6">
    <source>
        <dbReference type="ARBA" id="ARBA00022737"/>
    </source>
</evidence>
<dbReference type="CDD" id="cd14066">
    <property type="entry name" value="STKc_IRAK"/>
    <property type="match status" value="1"/>
</dbReference>
<comment type="similarity">
    <text evidence="15">Belongs to the protein kinase superfamily.</text>
</comment>
<feature type="binding site" evidence="14">
    <location>
        <position position="105"/>
    </location>
    <ligand>
        <name>ATP</name>
        <dbReference type="ChEBI" id="CHEBI:30616"/>
    </ligand>
</feature>
<dbReference type="AlphaFoldDB" id="A0AAX6GBS7"/>
<evidence type="ECO:0000256" key="15">
    <source>
        <dbReference type="RuleBase" id="RU000304"/>
    </source>
</evidence>
<evidence type="ECO:0000256" key="5">
    <source>
        <dbReference type="ARBA" id="ARBA00022729"/>
    </source>
</evidence>
<keyword evidence="5" id="KW-0732">Signal</keyword>
<accession>A0AAX6GBS7</accession>
<evidence type="ECO:0000256" key="9">
    <source>
        <dbReference type="ARBA" id="ARBA00022840"/>
    </source>
</evidence>
<evidence type="ECO:0000256" key="12">
    <source>
        <dbReference type="ARBA" id="ARBA00023170"/>
    </source>
</evidence>
<dbReference type="Gene3D" id="1.10.510.10">
    <property type="entry name" value="Transferase(Phosphotransferase) domain 1"/>
    <property type="match status" value="1"/>
</dbReference>
<keyword evidence="10" id="KW-1133">Transmembrane helix</keyword>
<keyword evidence="8 17" id="KW-0418">Kinase</keyword>
<keyword evidence="12 17" id="KW-0675">Receptor</keyword>
<dbReference type="Pfam" id="PF00069">
    <property type="entry name" value="Pkinase"/>
    <property type="match status" value="1"/>
</dbReference>
<keyword evidence="7 14" id="KW-0547">Nucleotide-binding</keyword>
<dbReference type="InterPro" id="IPR017441">
    <property type="entry name" value="Protein_kinase_ATP_BS"/>
</dbReference>
<reference evidence="17" key="2">
    <citation type="submission" date="2023-04" db="EMBL/GenBank/DDBJ databases">
        <authorList>
            <person name="Bruccoleri R.E."/>
            <person name="Oakeley E.J."/>
            <person name="Faust A.-M."/>
            <person name="Dessus-Babus S."/>
            <person name="Altorfer M."/>
            <person name="Burckhardt D."/>
            <person name="Oertli M."/>
            <person name="Naumann U."/>
            <person name="Petersen F."/>
            <person name="Wong J."/>
        </authorList>
    </citation>
    <scope>NUCLEOTIDE SEQUENCE</scope>
    <source>
        <strain evidence="17">GSM-AAB239-AS_SAM_17_03QT</strain>
        <tissue evidence="17">Leaf</tissue>
    </source>
</reference>
<organism evidence="17 18">
    <name type="scientific">Iris pallida</name>
    <name type="common">Sweet iris</name>
    <dbReference type="NCBI Taxonomy" id="29817"/>
    <lineage>
        <taxon>Eukaryota</taxon>
        <taxon>Viridiplantae</taxon>
        <taxon>Streptophyta</taxon>
        <taxon>Embryophyta</taxon>
        <taxon>Tracheophyta</taxon>
        <taxon>Spermatophyta</taxon>
        <taxon>Magnoliopsida</taxon>
        <taxon>Liliopsida</taxon>
        <taxon>Asparagales</taxon>
        <taxon>Iridaceae</taxon>
        <taxon>Iridoideae</taxon>
        <taxon>Irideae</taxon>
        <taxon>Iris</taxon>
    </lineage>
</organism>
<keyword evidence="6" id="KW-0677">Repeat</keyword>
<dbReference type="PROSITE" id="PS00107">
    <property type="entry name" value="PROTEIN_KINASE_ATP"/>
    <property type="match status" value="1"/>
</dbReference>
<evidence type="ECO:0000256" key="8">
    <source>
        <dbReference type="ARBA" id="ARBA00022777"/>
    </source>
</evidence>
<dbReference type="Proteomes" id="UP001140949">
    <property type="component" value="Unassembled WGS sequence"/>
</dbReference>
<evidence type="ECO:0000313" key="17">
    <source>
        <dbReference type="EMBL" id="KAJ6825708.1"/>
    </source>
</evidence>
<evidence type="ECO:0000256" key="7">
    <source>
        <dbReference type="ARBA" id="ARBA00022741"/>
    </source>
</evidence>
<evidence type="ECO:0000256" key="3">
    <source>
        <dbReference type="ARBA" id="ARBA00022679"/>
    </source>
</evidence>
<evidence type="ECO:0000256" key="10">
    <source>
        <dbReference type="ARBA" id="ARBA00022989"/>
    </source>
</evidence>
<dbReference type="EMBL" id="JANAVB010021597">
    <property type="protein sequence ID" value="KAJ6825708.1"/>
    <property type="molecule type" value="Genomic_DNA"/>
</dbReference>
<dbReference type="Gene3D" id="3.30.200.20">
    <property type="entry name" value="Phosphorylase Kinase, domain 1"/>
    <property type="match status" value="1"/>
</dbReference>
<gene>
    <name evidence="17" type="ORF">M6B38_377710</name>
</gene>
<dbReference type="GO" id="GO:0005524">
    <property type="term" value="F:ATP binding"/>
    <property type="evidence" value="ECO:0007669"/>
    <property type="project" value="UniProtKB-UniRule"/>
</dbReference>
<evidence type="ECO:0000256" key="1">
    <source>
        <dbReference type="ARBA" id="ARBA00004479"/>
    </source>
</evidence>
<feature type="domain" description="Protein kinase" evidence="16">
    <location>
        <begin position="76"/>
        <end position="354"/>
    </location>
</feature>
<dbReference type="FunFam" id="3.30.200.20:FF:000745">
    <property type="entry name" value="Phytosulfokine receptor 2"/>
    <property type="match status" value="1"/>
</dbReference>
<keyword evidence="15" id="KW-0723">Serine/threonine-protein kinase</keyword>
<reference evidence="17" key="1">
    <citation type="journal article" date="2023" name="GigaByte">
        <title>Genome assembly of the bearded iris, Iris pallida Lam.</title>
        <authorList>
            <person name="Bruccoleri R.E."/>
            <person name="Oakeley E.J."/>
            <person name="Faust A.M.E."/>
            <person name="Altorfer M."/>
            <person name="Dessus-Babus S."/>
            <person name="Burckhardt D."/>
            <person name="Oertli M."/>
            <person name="Naumann U."/>
            <person name="Petersen F."/>
            <person name="Wong J."/>
        </authorList>
    </citation>
    <scope>NUCLEOTIDE SEQUENCE</scope>
    <source>
        <strain evidence="17">GSM-AAB239-AS_SAM_17_03QT</strain>
    </source>
</reference>
<dbReference type="PANTHER" id="PTHR47973">
    <property type="entry name" value="CYSTEINE-RICH RECEPTOR-LIKE PROTEIN KINASE 3"/>
    <property type="match status" value="1"/>
</dbReference>
<dbReference type="InterPro" id="IPR008271">
    <property type="entry name" value="Ser/Thr_kinase_AS"/>
</dbReference>
<keyword evidence="4" id="KW-0812">Transmembrane</keyword>
<comment type="subcellular location">
    <subcellularLocation>
        <location evidence="1">Membrane</location>
        <topology evidence="1">Single-pass type I membrane protein</topology>
    </subcellularLocation>
</comment>
<dbReference type="FunFam" id="1.10.510.10:FF:000388">
    <property type="entry name" value="Leucine-rich repeat receptor-like tyrosine-protein kinase PXC3"/>
    <property type="match status" value="1"/>
</dbReference>
<evidence type="ECO:0000256" key="2">
    <source>
        <dbReference type="ARBA" id="ARBA00022614"/>
    </source>
</evidence>
<dbReference type="GO" id="GO:0004674">
    <property type="term" value="F:protein serine/threonine kinase activity"/>
    <property type="evidence" value="ECO:0007669"/>
    <property type="project" value="UniProtKB-KW"/>
</dbReference>
<evidence type="ECO:0000256" key="13">
    <source>
        <dbReference type="ARBA" id="ARBA00023180"/>
    </source>
</evidence>
<dbReference type="GO" id="GO:0016020">
    <property type="term" value="C:membrane"/>
    <property type="evidence" value="ECO:0007669"/>
    <property type="project" value="UniProtKB-SubCell"/>
</dbReference>
<keyword evidence="18" id="KW-1185">Reference proteome</keyword>